<evidence type="ECO:0000256" key="3">
    <source>
        <dbReference type="ARBA" id="ARBA00022679"/>
    </source>
</evidence>
<dbReference type="InterPro" id="IPR031811">
    <property type="entry name" value="ALGX/ALGJ_SGNH-like"/>
</dbReference>
<keyword evidence="5" id="KW-0574">Periplasm</keyword>
<evidence type="ECO:0000256" key="7">
    <source>
        <dbReference type="SAM" id="SignalP"/>
    </source>
</evidence>
<keyword evidence="6" id="KW-0016">Alginate biosynthesis</keyword>
<dbReference type="EMBL" id="BMFC01000008">
    <property type="protein sequence ID" value="GGC11359.1"/>
    <property type="molecule type" value="Genomic_DNA"/>
</dbReference>
<feature type="chain" id="PRO_5045826200" description="AlgX/AlgJ SGNH hydrolase-like domain-containing protein" evidence="7">
    <location>
        <begin position="23"/>
        <end position="435"/>
    </location>
</feature>
<feature type="signal peptide" evidence="7">
    <location>
        <begin position="1"/>
        <end position="22"/>
    </location>
</feature>
<evidence type="ECO:0000259" key="8">
    <source>
        <dbReference type="Pfam" id="PF16822"/>
    </source>
</evidence>
<proteinExistence type="predicted"/>
<dbReference type="InterPro" id="IPR034655">
    <property type="entry name" value="AlgX_N"/>
</dbReference>
<keyword evidence="10" id="KW-1185">Reference proteome</keyword>
<evidence type="ECO:0000256" key="2">
    <source>
        <dbReference type="ARBA" id="ARBA00005182"/>
    </source>
</evidence>
<gene>
    <name evidence="9" type="ORF">GCM10011363_29980</name>
</gene>
<keyword evidence="3" id="KW-0808">Transferase</keyword>
<keyword evidence="4 7" id="KW-0732">Signal</keyword>
<reference evidence="10" key="1">
    <citation type="journal article" date="2019" name="Int. J. Syst. Evol. Microbiol.">
        <title>The Global Catalogue of Microorganisms (GCM) 10K type strain sequencing project: providing services to taxonomists for standard genome sequencing and annotation.</title>
        <authorList>
            <consortium name="The Broad Institute Genomics Platform"/>
            <consortium name="The Broad Institute Genome Sequencing Center for Infectious Disease"/>
            <person name="Wu L."/>
            <person name="Ma J."/>
        </authorList>
    </citation>
    <scope>NUCLEOTIDE SEQUENCE [LARGE SCALE GENOMIC DNA]</scope>
    <source>
        <strain evidence="10">CGMCC 1.12478</strain>
    </source>
</reference>
<dbReference type="CDD" id="cd14441">
    <property type="entry name" value="AlgX_N"/>
    <property type="match status" value="1"/>
</dbReference>
<evidence type="ECO:0000256" key="5">
    <source>
        <dbReference type="ARBA" id="ARBA00022764"/>
    </source>
</evidence>
<comment type="subcellular location">
    <subcellularLocation>
        <location evidence="1">Periplasm</location>
    </subcellularLocation>
</comment>
<evidence type="ECO:0000256" key="4">
    <source>
        <dbReference type="ARBA" id="ARBA00022729"/>
    </source>
</evidence>
<dbReference type="RefSeq" id="WP_188482857.1">
    <property type="nucleotide sequence ID" value="NZ_BMFC01000008.1"/>
</dbReference>
<dbReference type="Proteomes" id="UP000645462">
    <property type="component" value="Unassembled WGS sequence"/>
</dbReference>
<name>A0ABQ1KUG1_9RHOB</name>
<feature type="domain" description="AlgX/AlgJ SGNH hydrolase-like" evidence="8">
    <location>
        <begin position="62"/>
        <end position="307"/>
    </location>
</feature>
<evidence type="ECO:0000256" key="6">
    <source>
        <dbReference type="ARBA" id="ARBA00022841"/>
    </source>
</evidence>
<evidence type="ECO:0000256" key="1">
    <source>
        <dbReference type="ARBA" id="ARBA00004418"/>
    </source>
</evidence>
<accession>A0ABQ1KUG1</accession>
<evidence type="ECO:0000313" key="10">
    <source>
        <dbReference type="Proteomes" id="UP000645462"/>
    </source>
</evidence>
<dbReference type="Pfam" id="PF16822">
    <property type="entry name" value="ALGX"/>
    <property type="match status" value="1"/>
</dbReference>
<evidence type="ECO:0000313" key="9">
    <source>
        <dbReference type="EMBL" id="GGC11359.1"/>
    </source>
</evidence>
<organism evidence="9 10">
    <name type="scientific">Marivita lacus</name>
    <dbReference type="NCBI Taxonomy" id="1323742"/>
    <lineage>
        <taxon>Bacteria</taxon>
        <taxon>Pseudomonadati</taxon>
        <taxon>Pseudomonadota</taxon>
        <taxon>Alphaproteobacteria</taxon>
        <taxon>Rhodobacterales</taxon>
        <taxon>Roseobacteraceae</taxon>
        <taxon>Marivita</taxon>
    </lineage>
</organism>
<protein>
    <recommendedName>
        <fullName evidence="8">AlgX/AlgJ SGNH hydrolase-like domain-containing protein</fullName>
    </recommendedName>
</protein>
<comment type="caution">
    <text evidence="9">The sequence shown here is derived from an EMBL/GenBank/DDBJ whole genome shotgun (WGS) entry which is preliminary data.</text>
</comment>
<comment type="pathway">
    <text evidence="2">Glycan biosynthesis; alginate biosynthesis.</text>
</comment>
<sequence>MTPRFLCPVAVLVALSASPTLAATTEYQCRNLDAAAALASIEGHDGVFYRILADLRMRHPMEDAVVEQMGVLSDTLAAEGTTLIYVTVPTKSQAMPQFLPPSAADYTFDSTTATLVYEDIITRLTAQGVLAPDILAALSDPEPGSLPFFKADFHWTPEGARLAAKATGAMMMAQPFYDDLIVSEYRTTELAQTSAFSTMRRALQAYCINELPRVEAVAYKTEMVAGQDEKVSDIFADGDDPEQVVLVGTSFSDAPLSNFAGFLSEYSSLDVVNYAITGGNQFGAMTSYLTSRDFADNPPRFLIWENPIYSNLAQYGPDPMQELVAAAGQTCTVPLNASQTSSNSIEADLTGVQIGQNDVFLADLGAEGPRSAAFTLSMASGITRSALMRRSDRMLASGRFFKPLGSIWHPDPVTLTVTFDRPVSDASTLTLCLSP</sequence>